<reference evidence="2 3" key="1">
    <citation type="submission" date="2024-09" db="EMBL/GenBank/DDBJ databases">
        <title>Chromosome-scale assembly of Riccia sorocarpa.</title>
        <authorList>
            <person name="Paukszto L."/>
        </authorList>
    </citation>
    <scope>NUCLEOTIDE SEQUENCE [LARGE SCALE GENOMIC DNA]</scope>
    <source>
        <strain evidence="2">LP-2024</strain>
        <tissue evidence="2">Aerial parts of the thallus</tissue>
    </source>
</reference>
<keyword evidence="3" id="KW-1185">Reference proteome</keyword>
<evidence type="ECO:0000313" key="3">
    <source>
        <dbReference type="Proteomes" id="UP001633002"/>
    </source>
</evidence>
<evidence type="ECO:0000313" key="2">
    <source>
        <dbReference type="EMBL" id="KAL3695820.1"/>
    </source>
</evidence>
<feature type="region of interest" description="Disordered" evidence="1">
    <location>
        <begin position="53"/>
        <end position="93"/>
    </location>
</feature>
<feature type="region of interest" description="Disordered" evidence="1">
    <location>
        <begin position="238"/>
        <end position="276"/>
    </location>
</feature>
<dbReference type="AlphaFoldDB" id="A0ABD3HWD9"/>
<gene>
    <name evidence="2" type="ORF">R1sor_009896</name>
</gene>
<dbReference type="Proteomes" id="UP001633002">
    <property type="component" value="Unassembled WGS sequence"/>
</dbReference>
<dbReference type="EMBL" id="JBJQOH010000002">
    <property type="protein sequence ID" value="KAL3695820.1"/>
    <property type="molecule type" value="Genomic_DNA"/>
</dbReference>
<organism evidence="2 3">
    <name type="scientific">Riccia sorocarpa</name>
    <dbReference type="NCBI Taxonomy" id="122646"/>
    <lineage>
        <taxon>Eukaryota</taxon>
        <taxon>Viridiplantae</taxon>
        <taxon>Streptophyta</taxon>
        <taxon>Embryophyta</taxon>
        <taxon>Marchantiophyta</taxon>
        <taxon>Marchantiopsida</taxon>
        <taxon>Marchantiidae</taxon>
        <taxon>Marchantiales</taxon>
        <taxon>Ricciaceae</taxon>
        <taxon>Riccia</taxon>
    </lineage>
</organism>
<feature type="compositionally biased region" description="Polar residues" evidence="1">
    <location>
        <begin position="18"/>
        <end position="29"/>
    </location>
</feature>
<feature type="region of interest" description="Disordered" evidence="1">
    <location>
        <begin position="113"/>
        <end position="214"/>
    </location>
</feature>
<proteinExistence type="predicted"/>
<name>A0ABD3HWD9_9MARC</name>
<protein>
    <submittedName>
        <fullName evidence="2">Uncharacterized protein</fullName>
    </submittedName>
</protein>
<feature type="compositionally biased region" description="Polar residues" evidence="1">
    <location>
        <begin position="205"/>
        <end position="214"/>
    </location>
</feature>
<sequence>METTVETEVHVSGKGEGRTTQSQKTTSELNPDRLLNAARQNDSNVSIILEIPPPQAGARILENSTPPQPLMEIQRASEPGSSQGASKGNEDLQKLIEQGEAVATRSSIGKRTNWTEVSDDNEEVLELRNEENCKNPERVDEGIAETTLVGGAENEGTAEVASAGAASKLAEELNPQSDNEEQVENVVAVTPRADEREMSRGSTGGSATVSEQEQSGTVVFMAAKRSYPSVELERAQLQGVSTTTSAEAKEVGSDSGQPIPAEEVLEGATGSGTMDE</sequence>
<accession>A0ABD3HWD9</accession>
<feature type="region of interest" description="Disordered" evidence="1">
    <location>
        <begin position="1"/>
        <end position="32"/>
    </location>
</feature>
<feature type="compositionally biased region" description="Basic and acidic residues" evidence="1">
    <location>
        <begin position="7"/>
        <end position="17"/>
    </location>
</feature>
<feature type="compositionally biased region" description="Basic and acidic residues" evidence="1">
    <location>
        <begin position="125"/>
        <end position="141"/>
    </location>
</feature>
<comment type="caution">
    <text evidence="2">The sequence shown here is derived from an EMBL/GenBank/DDBJ whole genome shotgun (WGS) entry which is preliminary data.</text>
</comment>
<evidence type="ECO:0000256" key="1">
    <source>
        <dbReference type="SAM" id="MobiDB-lite"/>
    </source>
</evidence>